<keyword evidence="2" id="KW-0479">Metal-binding</keyword>
<dbReference type="Pfam" id="PF00355">
    <property type="entry name" value="Rieske"/>
    <property type="match status" value="1"/>
</dbReference>
<dbReference type="Gene3D" id="2.102.10.10">
    <property type="entry name" value="Rieske [2Fe-2S] iron-sulphur domain"/>
    <property type="match status" value="1"/>
</dbReference>
<evidence type="ECO:0000313" key="7">
    <source>
        <dbReference type="Proteomes" id="UP000308054"/>
    </source>
</evidence>
<dbReference type="CDD" id="cd03528">
    <property type="entry name" value="Rieske_RO_ferredoxin"/>
    <property type="match status" value="1"/>
</dbReference>
<dbReference type="PANTHER" id="PTHR21496:SF23">
    <property type="entry name" value="3-PHENYLPROPIONATE_CINNAMIC ACID DIOXYGENASE FERREDOXIN SUBUNIT"/>
    <property type="match status" value="1"/>
</dbReference>
<keyword evidence="4" id="KW-0411">Iron-sulfur</keyword>
<evidence type="ECO:0000256" key="2">
    <source>
        <dbReference type="ARBA" id="ARBA00022723"/>
    </source>
</evidence>
<protein>
    <submittedName>
        <fullName evidence="6">Non-heme iron oxygenase ferredoxin subunit</fullName>
    </submittedName>
</protein>
<sequence length="107" mass="11860">MTWTYIMRRSDLQPGEMHRHEGGAEAVLLCNVDGEFFAVQDTCTHGEWALSDGYLDGDLVECSLHFAKFCVRTGKVKALPACKALRVFPVKLEEDAILVDLDAGEVT</sequence>
<dbReference type="InterPro" id="IPR036922">
    <property type="entry name" value="Rieske_2Fe-2S_sf"/>
</dbReference>
<dbReference type="GO" id="GO:0046872">
    <property type="term" value="F:metal ion binding"/>
    <property type="evidence" value="ECO:0007669"/>
    <property type="project" value="UniProtKB-KW"/>
</dbReference>
<keyword evidence="1" id="KW-0001">2Fe-2S</keyword>
<dbReference type="Proteomes" id="UP000308054">
    <property type="component" value="Unassembled WGS sequence"/>
</dbReference>
<dbReference type="AlphaFoldDB" id="A0A4S2GZV3"/>
<evidence type="ECO:0000256" key="3">
    <source>
        <dbReference type="ARBA" id="ARBA00023004"/>
    </source>
</evidence>
<accession>A0A4S2GZV3</accession>
<dbReference type="OrthoDB" id="9781621at2"/>
<keyword evidence="7" id="KW-1185">Reference proteome</keyword>
<comment type="caution">
    <text evidence="6">The sequence shown here is derived from an EMBL/GenBank/DDBJ whole genome shotgun (WGS) entry which is preliminary data.</text>
</comment>
<dbReference type="GO" id="GO:0051537">
    <property type="term" value="F:2 iron, 2 sulfur cluster binding"/>
    <property type="evidence" value="ECO:0007669"/>
    <property type="project" value="UniProtKB-KW"/>
</dbReference>
<evidence type="ECO:0000256" key="4">
    <source>
        <dbReference type="ARBA" id="ARBA00023014"/>
    </source>
</evidence>
<proteinExistence type="predicted"/>
<keyword evidence="3" id="KW-0408">Iron</keyword>
<organism evidence="6 7">
    <name type="scientific">Marinicauda algicola</name>
    <dbReference type="NCBI Taxonomy" id="2029849"/>
    <lineage>
        <taxon>Bacteria</taxon>
        <taxon>Pseudomonadati</taxon>
        <taxon>Pseudomonadota</taxon>
        <taxon>Alphaproteobacteria</taxon>
        <taxon>Maricaulales</taxon>
        <taxon>Maricaulaceae</taxon>
        <taxon>Marinicauda</taxon>
    </lineage>
</organism>
<reference evidence="6 7" key="1">
    <citation type="journal article" date="2017" name="Int. J. Syst. Evol. Microbiol.">
        <title>Marinicauda algicola sp. nov., isolated from a marine red alga Rhodosorus marinus.</title>
        <authorList>
            <person name="Jeong S.E."/>
            <person name="Jeon S.H."/>
            <person name="Chun B.H."/>
            <person name="Kim D.W."/>
            <person name="Jeon C.O."/>
        </authorList>
    </citation>
    <scope>NUCLEOTIDE SEQUENCE [LARGE SCALE GENOMIC DNA]</scope>
    <source>
        <strain evidence="6 7">JCM 31718</strain>
    </source>
</reference>
<dbReference type="RefSeq" id="WP_135995326.1">
    <property type="nucleotide sequence ID" value="NZ_CP071057.1"/>
</dbReference>
<gene>
    <name evidence="6" type="ORF">E5163_06515</name>
</gene>
<dbReference type="EMBL" id="SRXW01000002">
    <property type="protein sequence ID" value="TGY88787.1"/>
    <property type="molecule type" value="Genomic_DNA"/>
</dbReference>
<dbReference type="PROSITE" id="PS51296">
    <property type="entry name" value="RIESKE"/>
    <property type="match status" value="1"/>
</dbReference>
<feature type="domain" description="Rieske" evidence="5">
    <location>
        <begin position="4"/>
        <end position="99"/>
    </location>
</feature>
<evidence type="ECO:0000256" key="1">
    <source>
        <dbReference type="ARBA" id="ARBA00022714"/>
    </source>
</evidence>
<dbReference type="SUPFAM" id="SSF50022">
    <property type="entry name" value="ISP domain"/>
    <property type="match status" value="1"/>
</dbReference>
<dbReference type="InterPro" id="IPR017941">
    <property type="entry name" value="Rieske_2Fe-2S"/>
</dbReference>
<name>A0A4S2GZV3_9PROT</name>
<evidence type="ECO:0000313" key="6">
    <source>
        <dbReference type="EMBL" id="TGY88787.1"/>
    </source>
</evidence>
<evidence type="ECO:0000259" key="5">
    <source>
        <dbReference type="PROSITE" id="PS51296"/>
    </source>
</evidence>
<dbReference type="PANTHER" id="PTHR21496">
    <property type="entry name" value="FERREDOXIN-RELATED"/>
    <property type="match status" value="1"/>
</dbReference>